<reference evidence="2" key="1">
    <citation type="submission" date="2017-09" db="EMBL/GenBank/DDBJ databases">
        <title>Depth-based differentiation of microbial function through sediment-hosted aquifers and enrichment of novel symbionts in the deep terrestrial subsurface.</title>
        <authorList>
            <person name="Probst A.J."/>
            <person name="Ladd B."/>
            <person name="Jarett J.K."/>
            <person name="Geller-Mcgrath D.E."/>
            <person name="Sieber C.M.K."/>
            <person name="Emerson J.B."/>
            <person name="Anantharaman K."/>
            <person name="Thomas B.C."/>
            <person name="Malmstrom R."/>
            <person name="Stieglmeier M."/>
            <person name="Klingl A."/>
            <person name="Woyke T."/>
            <person name="Ryan C.M."/>
            <person name="Banfield J.F."/>
        </authorList>
    </citation>
    <scope>NUCLEOTIDE SEQUENCE [LARGE SCALE GENOMIC DNA]</scope>
</reference>
<dbReference type="EMBL" id="PFLC01000041">
    <property type="protein sequence ID" value="PIY62335.1"/>
    <property type="molecule type" value="Genomic_DNA"/>
</dbReference>
<evidence type="ECO:0000313" key="2">
    <source>
        <dbReference type="Proteomes" id="UP000230973"/>
    </source>
</evidence>
<comment type="caution">
    <text evidence="1">The sequence shown here is derived from an EMBL/GenBank/DDBJ whole genome shotgun (WGS) entry which is preliminary data.</text>
</comment>
<dbReference type="Proteomes" id="UP000230973">
    <property type="component" value="Unassembled WGS sequence"/>
</dbReference>
<accession>A0A2M7Q9G1</accession>
<dbReference type="AlphaFoldDB" id="A0A2M7Q9G1"/>
<name>A0A2M7Q9G1_9BACT</name>
<gene>
    <name evidence="1" type="ORF">COY93_03395</name>
</gene>
<evidence type="ECO:0000313" key="1">
    <source>
        <dbReference type="EMBL" id="PIY62335.1"/>
    </source>
</evidence>
<proteinExistence type="predicted"/>
<organism evidence="1 2">
    <name type="scientific">Candidatus Uhrbacteria bacterium CG_4_10_14_0_8_um_filter_58_22</name>
    <dbReference type="NCBI Taxonomy" id="1975029"/>
    <lineage>
        <taxon>Bacteria</taxon>
        <taxon>Candidatus Uhriibacteriota</taxon>
    </lineage>
</organism>
<protein>
    <submittedName>
        <fullName evidence="1">Uncharacterized protein</fullName>
    </submittedName>
</protein>
<sequence length="146" mass="15957">MKSTSNCKGLPLQNFELLSPTWSGPNVEIPFVDPGGDDEIGDSDDEAIVVCEVTGWTDLFGGRPCWLRVAWARWLAQPTEAAEKLMGRPDWMRPVGILVRGGNSGLRVTGPGVYEDGFGLPIMWLEDVSLLPDDVQATISKLEVEV</sequence>